<dbReference type="InterPro" id="IPR002563">
    <property type="entry name" value="Flavin_Rdtase-like_dom"/>
</dbReference>
<dbReference type="SUPFAM" id="SSF50475">
    <property type="entry name" value="FMN-binding split barrel"/>
    <property type="match status" value="1"/>
</dbReference>
<dbReference type="InterPro" id="IPR012349">
    <property type="entry name" value="Split_barrel_FMN-bd"/>
</dbReference>
<dbReference type="PANTHER" id="PTHR43241">
    <property type="entry name" value="FLAVIN REDUCTASE DOMAIN PROTEIN"/>
    <property type="match status" value="1"/>
</dbReference>
<evidence type="ECO:0000259" key="1">
    <source>
        <dbReference type="Pfam" id="PF01613"/>
    </source>
</evidence>
<dbReference type="Proteomes" id="UP001209570">
    <property type="component" value="Unassembled WGS sequence"/>
</dbReference>
<reference evidence="2" key="1">
    <citation type="submission" date="2021-12" db="EMBL/GenBank/DDBJ databases">
        <title>Prjna785345.</title>
        <authorList>
            <person name="Rujirawat T."/>
            <person name="Krajaejun T."/>
        </authorList>
    </citation>
    <scope>NUCLEOTIDE SEQUENCE</scope>
    <source>
        <strain evidence="2">Pi057C3</strain>
    </source>
</reference>
<dbReference type="Gene3D" id="2.30.110.10">
    <property type="entry name" value="Electron Transport, Fmn-binding Protein, Chain A"/>
    <property type="match status" value="1"/>
</dbReference>
<gene>
    <name evidence="2" type="ORF">P43SY_006481</name>
</gene>
<accession>A0AAD5Q581</accession>
<feature type="domain" description="Flavin reductase like" evidence="1">
    <location>
        <begin position="38"/>
        <end position="127"/>
    </location>
</feature>
<dbReference type="EMBL" id="JAKCXM010000238">
    <property type="protein sequence ID" value="KAJ0397779.1"/>
    <property type="molecule type" value="Genomic_DNA"/>
</dbReference>
<comment type="caution">
    <text evidence="2">The sequence shown here is derived from an EMBL/GenBank/DDBJ whole genome shotgun (WGS) entry which is preliminary data.</text>
</comment>
<keyword evidence="3" id="KW-1185">Reference proteome</keyword>
<sequence>METPAMDGGDGGCAGEADASVQPRWVQVEKGMLSRLLFPNPVCLLSTQDEETGARNVMTITWLTPINNQGGFICSMNRNRHSASFVNRIGAHFVLNIPVAGMEETVLAIGGCSGATVDKFAELQLATCRPGAFLAPTVDGEDIKQSQNKKQKLSKQELSRQAIQRAASSSVALQDCVAHVLCEVVRVEEDDGHLLLRCSQLAAWCRDDYWDGRNFMPRSSTAPPYLTFLGSKVFGYVCTRPVE</sequence>
<organism evidence="2 3">
    <name type="scientific">Pythium insidiosum</name>
    <name type="common">Pythiosis disease agent</name>
    <dbReference type="NCBI Taxonomy" id="114742"/>
    <lineage>
        <taxon>Eukaryota</taxon>
        <taxon>Sar</taxon>
        <taxon>Stramenopiles</taxon>
        <taxon>Oomycota</taxon>
        <taxon>Peronosporomycetes</taxon>
        <taxon>Pythiales</taxon>
        <taxon>Pythiaceae</taxon>
        <taxon>Pythium</taxon>
    </lineage>
</organism>
<proteinExistence type="predicted"/>
<evidence type="ECO:0000313" key="2">
    <source>
        <dbReference type="EMBL" id="KAJ0397779.1"/>
    </source>
</evidence>
<protein>
    <recommendedName>
        <fullName evidence="1">Flavin reductase like domain-containing protein</fullName>
    </recommendedName>
</protein>
<name>A0AAD5Q581_PYTIN</name>
<dbReference type="Pfam" id="PF01613">
    <property type="entry name" value="Flavin_Reduct"/>
    <property type="match status" value="1"/>
</dbReference>
<dbReference type="PANTHER" id="PTHR43241:SF1">
    <property type="entry name" value="FLAVIN REDUCTASE LIKE DOMAIN-CONTAINING PROTEIN"/>
    <property type="match status" value="1"/>
</dbReference>
<dbReference type="AlphaFoldDB" id="A0AAD5Q581"/>
<evidence type="ECO:0000313" key="3">
    <source>
        <dbReference type="Proteomes" id="UP001209570"/>
    </source>
</evidence>
<dbReference type="InterPro" id="IPR053310">
    <property type="entry name" value="Flavoredoxin-like"/>
</dbReference>
<dbReference type="GO" id="GO:0010181">
    <property type="term" value="F:FMN binding"/>
    <property type="evidence" value="ECO:0007669"/>
    <property type="project" value="InterPro"/>
</dbReference>